<feature type="transmembrane region" description="Helical" evidence="6">
    <location>
        <begin position="183"/>
        <end position="203"/>
    </location>
</feature>
<gene>
    <name evidence="7" type="ORF">PMAYCL1PPCAC_01338</name>
</gene>
<dbReference type="InterPro" id="IPR005829">
    <property type="entry name" value="Sugar_transporter_CS"/>
</dbReference>
<evidence type="ECO:0000256" key="1">
    <source>
        <dbReference type="ARBA" id="ARBA00004141"/>
    </source>
</evidence>
<feature type="transmembrane region" description="Helical" evidence="6">
    <location>
        <begin position="502"/>
        <end position="523"/>
    </location>
</feature>
<feature type="transmembrane region" description="Helical" evidence="6">
    <location>
        <begin position="353"/>
        <end position="374"/>
    </location>
</feature>
<evidence type="ECO:0000256" key="2">
    <source>
        <dbReference type="ARBA" id="ARBA00022692"/>
    </source>
</evidence>
<feature type="compositionally biased region" description="Polar residues" evidence="5">
    <location>
        <begin position="565"/>
        <end position="577"/>
    </location>
</feature>
<dbReference type="EMBL" id="BTRK01000001">
    <property type="protein sequence ID" value="GMR31143.1"/>
    <property type="molecule type" value="Genomic_DNA"/>
</dbReference>
<dbReference type="Pfam" id="PF00083">
    <property type="entry name" value="Sugar_tr"/>
    <property type="match status" value="1"/>
</dbReference>
<dbReference type="PROSITE" id="PS00216">
    <property type="entry name" value="SUGAR_TRANSPORT_1"/>
    <property type="match status" value="1"/>
</dbReference>
<evidence type="ECO:0000313" key="8">
    <source>
        <dbReference type="Proteomes" id="UP001328107"/>
    </source>
</evidence>
<dbReference type="SUPFAM" id="SSF103473">
    <property type="entry name" value="MFS general substrate transporter"/>
    <property type="match status" value="1"/>
</dbReference>
<evidence type="ECO:0008006" key="9">
    <source>
        <dbReference type="Google" id="ProtNLM"/>
    </source>
</evidence>
<evidence type="ECO:0000256" key="5">
    <source>
        <dbReference type="SAM" id="MobiDB-lite"/>
    </source>
</evidence>
<evidence type="ECO:0000256" key="4">
    <source>
        <dbReference type="ARBA" id="ARBA00023136"/>
    </source>
</evidence>
<reference evidence="8" key="1">
    <citation type="submission" date="2022-10" db="EMBL/GenBank/DDBJ databases">
        <title>Genome assembly of Pristionchus species.</title>
        <authorList>
            <person name="Yoshida K."/>
            <person name="Sommer R.J."/>
        </authorList>
    </citation>
    <scope>NUCLEOTIDE SEQUENCE [LARGE SCALE GENOMIC DNA]</scope>
    <source>
        <strain evidence="8">RS5460</strain>
    </source>
</reference>
<feature type="transmembrane region" description="Helical" evidence="6">
    <location>
        <begin position="386"/>
        <end position="406"/>
    </location>
</feature>
<evidence type="ECO:0000256" key="3">
    <source>
        <dbReference type="ARBA" id="ARBA00022989"/>
    </source>
</evidence>
<comment type="subcellular location">
    <subcellularLocation>
        <location evidence="1">Membrane</location>
        <topology evidence="1">Multi-pass membrane protein</topology>
    </subcellularLocation>
</comment>
<keyword evidence="2 6" id="KW-0812">Transmembrane</keyword>
<accession>A0AAN5BZK0</accession>
<dbReference type="GO" id="GO:0016020">
    <property type="term" value="C:membrane"/>
    <property type="evidence" value="ECO:0007669"/>
    <property type="project" value="UniProtKB-SubCell"/>
</dbReference>
<evidence type="ECO:0000313" key="7">
    <source>
        <dbReference type="EMBL" id="GMR31143.1"/>
    </source>
</evidence>
<dbReference type="AlphaFoldDB" id="A0AAN5BZK0"/>
<keyword evidence="3 6" id="KW-1133">Transmembrane helix</keyword>
<feature type="transmembrane region" description="Helical" evidence="6">
    <location>
        <begin position="413"/>
        <end position="433"/>
    </location>
</feature>
<dbReference type="PANTHER" id="PTHR24064">
    <property type="entry name" value="SOLUTE CARRIER FAMILY 22 MEMBER"/>
    <property type="match status" value="1"/>
</dbReference>
<keyword evidence="8" id="KW-1185">Reference proteome</keyword>
<feature type="region of interest" description="Disordered" evidence="5">
    <location>
        <begin position="531"/>
        <end position="577"/>
    </location>
</feature>
<feature type="compositionally biased region" description="Basic and acidic residues" evidence="5">
    <location>
        <begin position="540"/>
        <end position="564"/>
    </location>
</feature>
<sequence length="577" mass="62113">MSSRDSIHPVKRQRREGRIKEVSFGQDFGTYQVSLLAATQIAYMPIAASLLSTTFMKTSEASCELVLEARRNSSNGTANGTQWYQSGANGTGTVPWYKPAATPAGDFLSLLSTWDIDCTEQAQTVQTAISTTIMVGALVGAAISGYVADRYGRKPVVIASLALCSLSNGLLLLSSLLSWPATLPLFFLLGGSCGGYMTTNLVLVIESLCRPSSRLLVVALNGWSLSMAATALLGFLCPNWLQYHLALSVISSICAVVLFVLADESLRWLKSSKNLARFDRASDRLVRFNGGQGSQDIALLCQLEKDGAVVQPPVRPLLAKAEDGESGNGAALSPVQPMSYLDLMKERTLRPRLLSLGYIFFSSSVTSFGCYYAIDSLSGNRCANLAIAGGGKFILGLLPFVVSSCVTRKQVALISVAAAGTAVWVVLVCLLAGLPFQSALITVLSLVATAALDPNWKISHLYSTELFPTSMRNMARGFVNSLARIGSVLSPLISHLRHDHPQVTFGVFAALLTAQFAITAIFLPHQAPSDLQDAVPAPQEAEREVERRTKEKRSEYEEEERSRDNSSQLSETAPLTP</sequence>
<dbReference type="Gene3D" id="1.20.1250.20">
    <property type="entry name" value="MFS general substrate transporter like domains"/>
    <property type="match status" value="1"/>
</dbReference>
<protein>
    <recommendedName>
        <fullName evidence="9">Membrane transporter</fullName>
    </recommendedName>
</protein>
<keyword evidence="4 6" id="KW-0472">Membrane</keyword>
<evidence type="ECO:0000256" key="6">
    <source>
        <dbReference type="SAM" id="Phobius"/>
    </source>
</evidence>
<dbReference type="InterPro" id="IPR036259">
    <property type="entry name" value="MFS_trans_sf"/>
</dbReference>
<organism evidence="7 8">
    <name type="scientific">Pristionchus mayeri</name>
    <dbReference type="NCBI Taxonomy" id="1317129"/>
    <lineage>
        <taxon>Eukaryota</taxon>
        <taxon>Metazoa</taxon>
        <taxon>Ecdysozoa</taxon>
        <taxon>Nematoda</taxon>
        <taxon>Chromadorea</taxon>
        <taxon>Rhabditida</taxon>
        <taxon>Rhabditina</taxon>
        <taxon>Diplogasteromorpha</taxon>
        <taxon>Diplogasteroidea</taxon>
        <taxon>Neodiplogasteridae</taxon>
        <taxon>Pristionchus</taxon>
    </lineage>
</organism>
<comment type="caution">
    <text evidence="7">The sequence shown here is derived from an EMBL/GenBank/DDBJ whole genome shotgun (WGS) entry which is preliminary data.</text>
</comment>
<feature type="transmembrane region" description="Helical" evidence="6">
    <location>
        <begin position="155"/>
        <end position="177"/>
    </location>
</feature>
<name>A0AAN5BZK0_9BILA</name>
<feature type="transmembrane region" description="Helical" evidence="6">
    <location>
        <begin position="128"/>
        <end position="148"/>
    </location>
</feature>
<dbReference type="GO" id="GO:0022857">
    <property type="term" value="F:transmembrane transporter activity"/>
    <property type="evidence" value="ECO:0007669"/>
    <property type="project" value="InterPro"/>
</dbReference>
<feature type="transmembrane region" description="Helical" evidence="6">
    <location>
        <begin position="241"/>
        <end position="262"/>
    </location>
</feature>
<dbReference type="InterPro" id="IPR005828">
    <property type="entry name" value="MFS_sugar_transport-like"/>
</dbReference>
<feature type="transmembrane region" description="Helical" evidence="6">
    <location>
        <begin position="215"/>
        <end position="235"/>
    </location>
</feature>
<proteinExistence type="predicted"/>
<dbReference type="Proteomes" id="UP001328107">
    <property type="component" value="Unassembled WGS sequence"/>
</dbReference>